<accession>A0A927U885</accession>
<dbReference type="GO" id="GO:0003700">
    <property type="term" value="F:DNA-binding transcription factor activity"/>
    <property type="evidence" value="ECO:0007669"/>
    <property type="project" value="TreeGrafter"/>
</dbReference>
<comment type="caution">
    <text evidence="3">The sequence shown here is derived from an EMBL/GenBank/DDBJ whole genome shotgun (WGS) entry which is preliminary data.</text>
</comment>
<dbReference type="AlphaFoldDB" id="A0A927U885"/>
<feature type="domain" description="HTH cro/C1-type" evidence="2">
    <location>
        <begin position="10"/>
        <end position="62"/>
    </location>
</feature>
<dbReference type="CDD" id="cd00093">
    <property type="entry name" value="HTH_XRE"/>
    <property type="match status" value="1"/>
</dbReference>
<evidence type="ECO:0000256" key="1">
    <source>
        <dbReference type="ARBA" id="ARBA00023125"/>
    </source>
</evidence>
<dbReference type="PANTHER" id="PTHR46797:SF1">
    <property type="entry name" value="METHYLPHOSPHONATE SYNTHASE"/>
    <property type="match status" value="1"/>
</dbReference>
<dbReference type="PROSITE" id="PS50943">
    <property type="entry name" value="HTH_CROC1"/>
    <property type="match status" value="1"/>
</dbReference>
<dbReference type="EMBL" id="SVER01000019">
    <property type="protein sequence ID" value="MBE5919820.1"/>
    <property type="molecule type" value="Genomic_DNA"/>
</dbReference>
<sequence length="114" mass="12903">MIISERIFMLMEEKGVSQLEMATRTGIAQSTISDWKRKKTNPSADKIMSICDVLDVSPFEVLQDTIPSKGAGEVDFLIASEGTAEYDVLKKMEKLNKKTKEELKTYVKNLKNKK</sequence>
<dbReference type="InterPro" id="IPR010982">
    <property type="entry name" value="Lambda_DNA-bd_dom_sf"/>
</dbReference>
<evidence type="ECO:0000313" key="4">
    <source>
        <dbReference type="Proteomes" id="UP000766246"/>
    </source>
</evidence>
<keyword evidence="1" id="KW-0238">DNA-binding</keyword>
<reference evidence="3" key="1">
    <citation type="submission" date="2019-04" db="EMBL/GenBank/DDBJ databases">
        <title>Evolution of Biomass-Degrading Anaerobic Consortia Revealed by Metagenomics.</title>
        <authorList>
            <person name="Peng X."/>
        </authorList>
    </citation>
    <scope>NUCLEOTIDE SEQUENCE</scope>
    <source>
        <strain evidence="3">SIG311</strain>
    </source>
</reference>
<dbReference type="InterPro" id="IPR050807">
    <property type="entry name" value="TransReg_Diox_bact_type"/>
</dbReference>
<gene>
    <name evidence="3" type="ORF">E7272_08245</name>
</gene>
<dbReference type="Gene3D" id="1.10.260.40">
    <property type="entry name" value="lambda repressor-like DNA-binding domains"/>
    <property type="match status" value="1"/>
</dbReference>
<dbReference type="Proteomes" id="UP000766246">
    <property type="component" value="Unassembled WGS sequence"/>
</dbReference>
<proteinExistence type="predicted"/>
<dbReference type="InterPro" id="IPR001387">
    <property type="entry name" value="Cro/C1-type_HTH"/>
</dbReference>
<name>A0A927U885_9FIRM</name>
<dbReference type="PANTHER" id="PTHR46797">
    <property type="entry name" value="HTH-TYPE TRANSCRIPTIONAL REGULATOR"/>
    <property type="match status" value="1"/>
</dbReference>
<dbReference type="SUPFAM" id="SSF47413">
    <property type="entry name" value="lambda repressor-like DNA-binding domains"/>
    <property type="match status" value="1"/>
</dbReference>
<organism evidence="3 4">
    <name type="scientific">Pseudobutyrivibrio ruminis</name>
    <dbReference type="NCBI Taxonomy" id="46206"/>
    <lineage>
        <taxon>Bacteria</taxon>
        <taxon>Bacillati</taxon>
        <taxon>Bacillota</taxon>
        <taxon>Clostridia</taxon>
        <taxon>Lachnospirales</taxon>
        <taxon>Lachnospiraceae</taxon>
        <taxon>Pseudobutyrivibrio</taxon>
    </lineage>
</organism>
<dbReference type="Pfam" id="PF01381">
    <property type="entry name" value="HTH_3"/>
    <property type="match status" value="1"/>
</dbReference>
<dbReference type="GO" id="GO:0005829">
    <property type="term" value="C:cytosol"/>
    <property type="evidence" value="ECO:0007669"/>
    <property type="project" value="TreeGrafter"/>
</dbReference>
<protein>
    <submittedName>
        <fullName evidence="3">Helix-turn-helix transcriptional regulator</fullName>
    </submittedName>
</protein>
<dbReference type="SMART" id="SM00530">
    <property type="entry name" value="HTH_XRE"/>
    <property type="match status" value="1"/>
</dbReference>
<dbReference type="GO" id="GO:0003677">
    <property type="term" value="F:DNA binding"/>
    <property type="evidence" value="ECO:0007669"/>
    <property type="project" value="UniProtKB-KW"/>
</dbReference>
<evidence type="ECO:0000259" key="2">
    <source>
        <dbReference type="PROSITE" id="PS50943"/>
    </source>
</evidence>
<evidence type="ECO:0000313" key="3">
    <source>
        <dbReference type="EMBL" id="MBE5919820.1"/>
    </source>
</evidence>